<dbReference type="PROSITE" id="PS00475">
    <property type="entry name" value="RIBOSOMAL_L15"/>
    <property type="match status" value="1"/>
</dbReference>
<gene>
    <name evidence="4" type="primary">rplO</name>
    <name evidence="8" type="ORF">UU35_C0002G0037</name>
</gene>
<dbReference type="EMBL" id="LCAH01000002">
    <property type="protein sequence ID" value="KKR87536.1"/>
    <property type="molecule type" value="Genomic_DNA"/>
</dbReference>
<accession>A0A0G0UJ31</accession>
<dbReference type="InterPro" id="IPR001196">
    <property type="entry name" value="Ribosomal_uL15_CS"/>
</dbReference>
<comment type="function">
    <text evidence="4">Binds to the 23S rRNA.</text>
</comment>
<evidence type="ECO:0000256" key="4">
    <source>
        <dbReference type="HAMAP-Rule" id="MF_01341"/>
    </source>
</evidence>
<dbReference type="InterPro" id="IPR005749">
    <property type="entry name" value="Ribosomal_uL15_bac-type"/>
</dbReference>
<evidence type="ECO:0000256" key="6">
    <source>
        <dbReference type="SAM" id="MobiDB-lite"/>
    </source>
</evidence>
<dbReference type="GO" id="GO:0019843">
    <property type="term" value="F:rRNA binding"/>
    <property type="evidence" value="ECO:0007669"/>
    <property type="project" value="UniProtKB-UniRule"/>
</dbReference>
<evidence type="ECO:0000259" key="7">
    <source>
        <dbReference type="Pfam" id="PF00828"/>
    </source>
</evidence>
<dbReference type="InterPro" id="IPR030878">
    <property type="entry name" value="Ribosomal_uL15"/>
</dbReference>
<dbReference type="AlphaFoldDB" id="A0A0G0UJ31"/>
<dbReference type="PANTHER" id="PTHR12934">
    <property type="entry name" value="50S RIBOSOMAL PROTEIN L15"/>
    <property type="match status" value="1"/>
</dbReference>
<dbReference type="SUPFAM" id="SSF52080">
    <property type="entry name" value="Ribosomal proteins L15p and L18e"/>
    <property type="match status" value="1"/>
</dbReference>
<dbReference type="Gene3D" id="3.100.10.10">
    <property type="match status" value="1"/>
</dbReference>
<evidence type="ECO:0000256" key="3">
    <source>
        <dbReference type="ARBA" id="ARBA00023274"/>
    </source>
</evidence>
<comment type="subunit">
    <text evidence="4">Part of the 50S ribosomal subunit.</text>
</comment>
<feature type="domain" description="Large ribosomal subunit protein uL15/eL18" evidence="7">
    <location>
        <begin position="76"/>
        <end position="144"/>
    </location>
</feature>
<dbReference type="PANTHER" id="PTHR12934:SF11">
    <property type="entry name" value="LARGE RIBOSOMAL SUBUNIT PROTEIN UL15M"/>
    <property type="match status" value="1"/>
</dbReference>
<keyword evidence="3 4" id="KW-0687">Ribonucleoprotein</keyword>
<dbReference type="PATRIC" id="fig|1618985.3.peg.190"/>
<evidence type="ECO:0000313" key="8">
    <source>
        <dbReference type="EMBL" id="KKR87536.1"/>
    </source>
</evidence>
<name>A0A0G0UJ31_9BACT</name>
<dbReference type="Proteomes" id="UP000034616">
    <property type="component" value="Unassembled WGS sequence"/>
</dbReference>
<dbReference type="GO" id="GO:0003735">
    <property type="term" value="F:structural constituent of ribosome"/>
    <property type="evidence" value="ECO:0007669"/>
    <property type="project" value="InterPro"/>
</dbReference>
<dbReference type="NCBIfam" id="TIGR01071">
    <property type="entry name" value="rplO_bact"/>
    <property type="match status" value="1"/>
</dbReference>
<proteinExistence type="inferred from homology"/>
<dbReference type="GO" id="GO:0006412">
    <property type="term" value="P:translation"/>
    <property type="evidence" value="ECO:0007669"/>
    <property type="project" value="UniProtKB-UniRule"/>
</dbReference>
<dbReference type="GO" id="GO:0022625">
    <property type="term" value="C:cytosolic large ribosomal subunit"/>
    <property type="evidence" value="ECO:0007669"/>
    <property type="project" value="TreeGrafter"/>
</dbReference>
<comment type="caution">
    <text evidence="8">The sequence shown here is derived from an EMBL/GenBank/DDBJ whole genome shotgun (WGS) entry which is preliminary data.</text>
</comment>
<protein>
    <recommendedName>
        <fullName evidence="4">Large ribosomal subunit protein uL15</fullName>
    </recommendedName>
</protein>
<comment type="similarity">
    <text evidence="1 4 5">Belongs to the universal ribosomal protein uL15 family.</text>
</comment>
<evidence type="ECO:0000256" key="1">
    <source>
        <dbReference type="ARBA" id="ARBA00007320"/>
    </source>
</evidence>
<evidence type="ECO:0000256" key="2">
    <source>
        <dbReference type="ARBA" id="ARBA00022980"/>
    </source>
</evidence>
<sequence length="145" mass="15452">MTLALHTIKPAPGSKRQSKRVGRGLGSRGSYSGRGVKGQRARSGGRSGLQLKGLRSLMLKLPKQRGFRSLNEKPSVINVQILDQNFTDGEIVQPKSLLSKGLVDRIDAGVKILGAGELKHKIIVKGCTISASAKEKIEKVGGSVL</sequence>
<evidence type="ECO:0000313" key="9">
    <source>
        <dbReference type="Proteomes" id="UP000034616"/>
    </source>
</evidence>
<reference evidence="8 9" key="1">
    <citation type="journal article" date="2015" name="Nature">
        <title>rRNA introns, odd ribosomes, and small enigmatic genomes across a large radiation of phyla.</title>
        <authorList>
            <person name="Brown C.T."/>
            <person name="Hug L.A."/>
            <person name="Thomas B.C."/>
            <person name="Sharon I."/>
            <person name="Castelle C.J."/>
            <person name="Singh A."/>
            <person name="Wilkins M.J."/>
            <person name="Williams K.H."/>
            <person name="Banfield J.F."/>
        </authorList>
    </citation>
    <scope>NUCLEOTIDE SEQUENCE [LARGE SCALE GENOMIC DNA]</scope>
</reference>
<keyword evidence="2 4" id="KW-0689">Ribosomal protein</keyword>
<dbReference type="InterPro" id="IPR021131">
    <property type="entry name" value="Ribosomal_uL15/eL18"/>
</dbReference>
<keyword evidence="4" id="KW-0699">rRNA-binding</keyword>
<dbReference type="HAMAP" id="MF_01341">
    <property type="entry name" value="Ribosomal_uL15"/>
    <property type="match status" value="1"/>
</dbReference>
<feature type="region of interest" description="Disordered" evidence="6">
    <location>
        <begin position="1"/>
        <end position="47"/>
    </location>
</feature>
<evidence type="ECO:0000256" key="5">
    <source>
        <dbReference type="RuleBase" id="RU003888"/>
    </source>
</evidence>
<organism evidence="8 9">
    <name type="scientific">Candidatus Uhrbacteria bacterium GW2011_GWC2_41_11</name>
    <dbReference type="NCBI Taxonomy" id="1618985"/>
    <lineage>
        <taxon>Bacteria</taxon>
        <taxon>Candidatus Uhriibacteriota</taxon>
    </lineage>
</organism>
<dbReference type="Pfam" id="PF00828">
    <property type="entry name" value="Ribosomal_L27A"/>
    <property type="match status" value="1"/>
</dbReference>
<dbReference type="InterPro" id="IPR036227">
    <property type="entry name" value="Ribosomal_uL15/eL18_sf"/>
</dbReference>
<keyword evidence="4" id="KW-0694">RNA-binding</keyword>